<dbReference type="InterPro" id="IPR012338">
    <property type="entry name" value="Beta-lactam/transpept-like"/>
</dbReference>
<sequence>MRAPLVLLSLATACVASASQLPLAPSPLASAENITSYLSHLGERFHLPGISVAIVRLGQEAELINWGIASESGTLSNADTLYSIASNSKAFTATSLGLVLSDYSTGRNVTPLPSGSGLEKLDWSTKVQDVLGERWALLDEYAEGHVQLLDLLSHATGMPRHDLAYSPAMDLGQLVHSLRYLRPTFELREQWQYNNMMYATASYLVSLLSTLPYPTFVAERIFAPLRMSSSTYSPQAAFDSGKLAENWVYAAGPGQNETRRVPYFLGDWSARAVEVNAGAGGVITCTRDLVQWVTTLLNGGKYPATGEQVLPKDVLDKVMSGRSAFEPRPAWPELSTKVYGAGWWRYSYAGHQLVQHSGNVPGFTSRITLLPEDKIGIISLTNGDMKDPAIESLHYRIIEDEFGLEHVDWPTRFENAKRESKEFKPTEAPSKHELLPLTTYLGTYAAPGYFENFTLCAWSFSFSPECQEVFDAYSATYPSFETDRQSTLYAHWPTLWTTHFRLVPNPDYPNLFSMYIDTLYPHGAGKDKSPFYFRWEIKESGAEFLVEDREVMGVGMWGLEAGPRERIPGKPRESSEAFFDKLL</sequence>
<dbReference type="Proteomes" id="UP000076842">
    <property type="component" value="Unassembled WGS sequence"/>
</dbReference>
<keyword evidence="5" id="KW-1185">Reference proteome</keyword>
<dbReference type="STRING" id="1353952.A0A165EYI9"/>
<feature type="chain" id="PRO_5007857504" evidence="2">
    <location>
        <begin position="19"/>
        <end position="583"/>
    </location>
</feature>
<evidence type="ECO:0000259" key="3">
    <source>
        <dbReference type="Pfam" id="PF00144"/>
    </source>
</evidence>
<dbReference type="Gene3D" id="3.40.710.10">
    <property type="entry name" value="DD-peptidase/beta-lactamase superfamily"/>
    <property type="match status" value="1"/>
</dbReference>
<organism evidence="4 5">
    <name type="scientific">Calocera cornea HHB12733</name>
    <dbReference type="NCBI Taxonomy" id="1353952"/>
    <lineage>
        <taxon>Eukaryota</taxon>
        <taxon>Fungi</taxon>
        <taxon>Dikarya</taxon>
        <taxon>Basidiomycota</taxon>
        <taxon>Agaricomycotina</taxon>
        <taxon>Dacrymycetes</taxon>
        <taxon>Dacrymycetales</taxon>
        <taxon>Dacrymycetaceae</taxon>
        <taxon>Calocera</taxon>
    </lineage>
</organism>
<dbReference type="InterPro" id="IPR001466">
    <property type="entry name" value="Beta-lactam-related"/>
</dbReference>
<accession>A0A165EYI9</accession>
<name>A0A165EYI9_9BASI</name>
<keyword evidence="2" id="KW-0732">Signal</keyword>
<protein>
    <submittedName>
        <fullName evidence="4">Beta-lactamase/transpeptidase-like protein</fullName>
    </submittedName>
</protein>
<dbReference type="InParanoid" id="A0A165EYI9"/>
<evidence type="ECO:0000313" key="5">
    <source>
        <dbReference type="Proteomes" id="UP000076842"/>
    </source>
</evidence>
<evidence type="ECO:0000313" key="4">
    <source>
        <dbReference type="EMBL" id="KZT55793.1"/>
    </source>
</evidence>
<reference evidence="4 5" key="1">
    <citation type="journal article" date="2016" name="Mol. Biol. Evol.">
        <title>Comparative Genomics of Early-Diverging Mushroom-Forming Fungi Provides Insights into the Origins of Lignocellulose Decay Capabilities.</title>
        <authorList>
            <person name="Nagy L.G."/>
            <person name="Riley R."/>
            <person name="Tritt A."/>
            <person name="Adam C."/>
            <person name="Daum C."/>
            <person name="Floudas D."/>
            <person name="Sun H."/>
            <person name="Yadav J.S."/>
            <person name="Pangilinan J."/>
            <person name="Larsson K.H."/>
            <person name="Matsuura K."/>
            <person name="Barry K."/>
            <person name="Labutti K."/>
            <person name="Kuo R."/>
            <person name="Ohm R.A."/>
            <person name="Bhattacharya S.S."/>
            <person name="Shirouzu T."/>
            <person name="Yoshinaga Y."/>
            <person name="Martin F.M."/>
            <person name="Grigoriev I.V."/>
            <person name="Hibbett D.S."/>
        </authorList>
    </citation>
    <scope>NUCLEOTIDE SEQUENCE [LARGE SCALE GENOMIC DNA]</scope>
    <source>
        <strain evidence="4 5">HHB12733</strain>
    </source>
</reference>
<evidence type="ECO:0000256" key="2">
    <source>
        <dbReference type="SAM" id="SignalP"/>
    </source>
</evidence>
<dbReference type="AlphaFoldDB" id="A0A165EYI9"/>
<dbReference type="OrthoDB" id="5946976at2759"/>
<comment type="similarity">
    <text evidence="1">Belongs to the peptidase S12 family.</text>
</comment>
<dbReference type="Pfam" id="PF00144">
    <property type="entry name" value="Beta-lactamase"/>
    <property type="match status" value="1"/>
</dbReference>
<evidence type="ECO:0000256" key="1">
    <source>
        <dbReference type="ARBA" id="ARBA00038215"/>
    </source>
</evidence>
<dbReference type="PANTHER" id="PTHR46825:SF15">
    <property type="entry name" value="BETA-LACTAMASE-RELATED DOMAIN-CONTAINING PROTEIN"/>
    <property type="match status" value="1"/>
</dbReference>
<feature type="domain" description="Beta-lactamase-related" evidence="3">
    <location>
        <begin position="37"/>
        <end position="388"/>
    </location>
</feature>
<proteinExistence type="inferred from homology"/>
<dbReference type="EMBL" id="KV423988">
    <property type="protein sequence ID" value="KZT55793.1"/>
    <property type="molecule type" value="Genomic_DNA"/>
</dbReference>
<dbReference type="InterPro" id="IPR050491">
    <property type="entry name" value="AmpC-like"/>
</dbReference>
<feature type="signal peptide" evidence="2">
    <location>
        <begin position="1"/>
        <end position="18"/>
    </location>
</feature>
<dbReference type="SUPFAM" id="SSF56601">
    <property type="entry name" value="beta-lactamase/transpeptidase-like"/>
    <property type="match status" value="1"/>
</dbReference>
<gene>
    <name evidence="4" type="ORF">CALCODRAFT_498116</name>
</gene>
<dbReference type="PANTHER" id="PTHR46825">
    <property type="entry name" value="D-ALANYL-D-ALANINE-CARBOXYPEPTIDASE/ENDOPEPTIDASE AMPH"/>
    <property type="match status" value="1"/>
</dbReference>